<sequence length="288" mass="33174">MGSIREKLLTIATTKLYTQLEPAELQSLYDELRSYTSSGDPNLSQSTYLNLMEMLFYVNVYLSKDVEAEVIYNSFRDRFGEDSPNLYVMKATLLQINENDQAAVDYIEKLIKDSLEYDTDSLSYLVLQKKLISVKARAHDNEWLVSQVCSLIEKFPLDPELYFYAGKLYDELGQFSRAAYCYEEVLLIMPFNYVAFGNLAESIYYKAIKTERSAKLNYDTLQKSLNNALRSVELSENYLKGWSFVAMVSEKMGDKKELNTLARKRIEYIATTSNSKNRATAELVLKNL</sequence>
<dbReference type="SUPFAM" id="SSF48452">
    <property type="entry name" value="TPR-like"/>
    <property type="match status" value="1"/>
</dbReference>
<comment type="similarity">
    <text evidence="4">Belongs to the EMC2 family.</text>
</comment>
<dbReference type="GO" id="GO:0072546">
    <property type="term" value="C:EMC complex"/>
    <property type="evidence" value="ECO:0007669"/>
    <property type="project" value="UniProtKB-UniRule"/>
</dbReference>
<proteinExistence type="inferred from homology"/>
<evidence type="ECO:0000256" key="4">
    <source>
        <dbReference type="RuleBase" id="RU367091"/>
    </source>
</evidence>
<dbReference type="GO" id="GO:0015914">
    <property type="term" value="P:phospholipid transport"/>
    <property type="evidence" value="ECO:0007669"/>
    <property type="project" value="EnsemblFungi"/>
</dbReference>
<accession>G8ZRR9</accession>
<organism evidence="5 6">
    <name type="scientific">Torulaspora delbrueckii</name>
    <name type="common">Yeast</name>
    <name type="synonym">Candida colliculosa</name>
    <dbReference type="NCBI Taxonomy" id="4950"/>
    <lineage>
        <taxon>Eukaryota</taxon>
        <taxon>Fungi</taxon>
        <taxon>Dikarya</taxon>
        <taxon>Ascomycota</taxon>
        <taxon>Saccharomycotina</taxon>
        <taxon>Saccharomycetes</taxon>
        <taxon>Saccharomycetales</taxon>
        <taxon>Saccharomycetaceae</taxon>
        <taxon>Torulaspora</taxon>
    </lineage>
</organism>
<dbReference type="EMBL" id="HE616744">
    <property type="protein sequence ID" value="CCE91211.1"/>
    <property type="molecule type" value="Genomic_DNA"/>
</dbReference>
<keyword evidence="2 3" id="KW-0802">TPR repeat</keyword>
<reference evidence="5 6" key="1">
    <citation type="journal article" date="2011" name="Proc. Natl. Acad. Sci. U.S.A.">
        <title>Evolutionary erosion of yeast sex chromosomes by mating-type switching accidents.</title>
        <authorList>
            <person name="Gordon J.L."/>
            <person name="Armisen D."/>
            <person name="Proux-Wera E."/>
            <person name="Oheigeartaigh S.S."/>
            <person name="Byrne K.P."/>
            <person name="Wolfe K.H."/>
        </authorList>
    </citation>
    <scope>NUCLEOTIDE SEQUENCE [LARGE SCALE GENOMIC DNA]</scope>
    <source>
        <strain evidence="6">ATCC 10662 / CBS 1146 / NBRC 0425 / NCYC 2629 / NRRL Y-866</strain>
    </source>
</reference>
<dbReference type="eggNOG" id="KOG3060">
    <property type="taxonomic scope" value="Eukaryota"/>
</dbReference>
<gene>
    <name evidence="5" type="primary">TDEL0C03220</name>
    <name evidence="5" type="ORF">TDEL_0C03220</name>
</gene>
<comment type="function">
    <text evidence="4">Part of the endoplasmic reticulum membrane protein complex (EMC) that enables the energy-independent insertion into endoplasmic reticulum membranes of newly synthesized membrane proteins.</text>
</comment>
<evidence type="ECO:0000313" key="5">
    <source>
        <dbReference type="EMBL" id="CCE91211.1"/>
    </source>
</evidence>
<comment type="subcellular location">
    <subcellularLocation>
        <location evidence="4">Endoplasmic reticulum membrane</location>
        <topology evidence="4">Peripheral membrane protein</topology>
        <orientation evidence="4">Cytoplasmic side</orientation>
    </subcellularLocation>
</comment>
<dbReference type="InterPro" id="IPR019734">
    <property type="entry name" value="TPR_rpt"/>
</dbReference>
<dbReference type="GeneID" id="11500546"/>
<dbReference type="GO" id="GO:0006644">
    <property type="term" value="P:phospholipid metabolic process"/>
    <property type="evidence" value="ECO:0007669"/>
    <property type="project" value="EnsemblFungi"/>
</dbReference>
<dbReference type="Gene3D" id="1.25.40.10">
    <property type="entry name" value="Tetratricopeptide repeat domain"/>
    <property type="match status" value="1"/>
</dbReference>
<dbReference type="GO" id="GO:0045050">
    <property type="term" value="P:protein insertion into ER membrane by stop-transfer membrane-anchor sequence"/>
    <property type="evidence" value="ECO:0007669"/>
    <property type="project" value="EnsemblFungi"/>
</dbReference>
<dbReference type="KEGG" id="tdl:TDEL_0C03220"/>
<feature type="repeat" description="TPR" evidence="3">
    <location>
        <begin position="159"/>
        <end position="192"/>
    </location>
</feature>
<protein>
    <recommendedName>
        <fullName evidence="4">ER membrane protein complex subunit 2</fullName>
    </recommendedName>
</protein>
<dbReference type="PROSITE" id="PS50005">
    <property type="entry name" value="TPR"/>
    <property type="match status" value="1"/>
</dbReference>
<name>G8ZRR9_TORDE</name>
<keyword evidence="1" id="KW-0677">Repeat</keyword>
<dbReference type="Pfam" id="PF07719">
    <property type="entry name" value="TPR_2"/>
    <property type="match status" value="1"/>
</dbReference>
<dbReference type="InterPro" id="IPR011990">
    <property type="entry name" value="TPR-like_helical_dom_sf"/>
</dbReference>
<dbReference type="OrthoDB" id="124397at2759"/>
<dbReference type="InParanoid" id="G8ZRR9"/>
<dbReference type="STRING" id="1076872.G8ZRR9"/>
<dbReference type="Proteomes" id="UP000005627">
    <property type="component" value="Chromosome 3"/>
</dbReference>
<dbReference type="GO" id="GO:0032977">
    <property type="term" value="F:membrane insertase activity"/>
    <property type="evidence" value="ECO:0007669"/>
    <property type="project" value="EnsemblFungi"/>
</dbReference>
<dbReference type="PANTHER" id="PTHR12760">
    <property type="entry name" value="TETRATRICOPEPTIDE REPEAT PROTEIN"/>
    <property type="match status" value="1"/>
</dbReference>
<dbReference type="InterPro" id="IPR013105">
    <property type="entry name" value="TPR_2"/>
</dbReference>
<keyword evidence="4" id="KW-0472">Membrane</keyword>
<dbReference type="InterPro" id="IPR039856">
    <property type="entry name" value="EMC2-like"/>
</dbReference>
<dbReference type="HOGENOM" id="CLU_065213_1_0_1"/>
<dbReference type="FunCoup" id="G8ZRR9">
    <property type="interactions" value="203"/>
</dbReference>
<keyword evidence="6" id="KW-1185">Reference proteome</keyword>
<evidence type="ECO:0000256" key="3">
    <source>
        <dbReference type="PROSITE-ProRule" id="PRU00339"/>
    </source>
</evidence>
<dbReference type="RefSeq" id="XP_003680422.1">
    <property type="nucleotide sequence ID" value="XM_003680374.1"/>
</dbReference>
<evidence type="ECO:0000313" key="6">
    <source>
        <dbReference type="Proteomes" id="UP000005627"/>
    </source>
</evidence>
<comment type="subunit">
    <text evidence="4">Component of the ER membrane protein complex (EMC).</text>
</comment>
<dbReference type="AlphaFoldDB" id="G8ZRR9"/>
<evidence type="ECO:0000256" key="1">
    <source>
        <dbReference type="ARBA" id="ARBA00022737"/>
    </source>
</evidence>
<evidence type="ECO:0000256" key="2">
    <source>
        <dbReference type="ARBA" id="ARBA00022803"/>
    </source>
</evidence>
<keyword evidence="4" id="KW-0256">Endoplasmic reticulum</keyword>